<dbReference type="AlphaFoldDB" id="A0A1F5YW40"/>
<accession>A0A1F5YW40</accession>
<dbReference type="Proteomes" id="UP000178448">
    <property type="component" value="Unassembled WGS sequence"/>
</dbReference>
<proteinExistence type="predicted"/>
<gene>
    <name evidence="3" type="ORF">A2Z33_05415</name>
</gene>
<organism evidence="3 4">
    <name type="scientific">Candidatus Gottesmanbacteria bacterium RBG_16_52_11</name>
    <dbReference type="NCBI Taxonomy" id="1798374"/>
    <lineage>
        <taxon>Bacteria</taxon>
        <taxon>Candidatus Gottesmaniibacteriota</taxon>
    </lineage>
</organism>
<evidence type="ECO:0000313" key="3">
    <source>
        <dbReference type="EMBL" id="OGG04409.1"/>
    </source>
</evidence>
<feature type="compositionally biased region" description="Pro residues" evidence="1">
    <location>
        <begin position="165"/>
        <end position="193"/>
    </location>
</feature>
<reference evidence="3 4" key="1">
    <citation type="journal article" date="2016" name="Nat. Commun.">
        <title>Thousands of microbial genomes shed light on interconnected biogeochemical processes in an aquifer system.</title>
        <authorList>
            <person name="Anantharaman K."/>
            <person name="Brown C.T."/>
            <person name="Hug L.A."/>
            <person name="Sharon I."/>
            <person name="Castelle C.J."/>
            <person name="Probst A.J."/>
            <person name="Thomas B.C."/>
            <person name="Singh A."/>
            <person name="Wilkins M.J."/>
            <person name="Karaoz U."/>
            <person name="Brodie E.L."/>
            <person name="Williams K.H."/>
            <person name="Hubbard S.S."/>
            <person name="Banfield J.F."/>
        </authorList>
    </citation>
    <scope>NUCLEOTIDE SEQUENCE [LARGE SCALE GENOMIC DNA]</scope>
</reference>
<feature type="compositionally biased region" description="Low complexity" evidence="1">
    <location>
        <begin position="257"/>
        <end position="299"/>
    </location>
</feature>
<keyword evidence="2" id="KW-1133">Transmembrane helix</keyword>
<dbReference type="STRING" id="1798374.A2Z33_05415"/>
<comment type="caution">
    <text evidence="3">The sequence shown here is derived from an EMBL/GenBank/DDBJ whole genome shotgun (WGS) entry which is preliminary data.</text>
</comment>
<sequence>MTGIDTSIIITGYTFNIIMNRSLSYRIYLGISTLLFALLLSAAGIGNRSELNVLAHGGDNSECEDALDVTDGTVDLRTYTAPLGQVVTGVCIKAGNDMFGDGHSDTLGDGSYLSGCYTVSGIGTQTVSVKREFDSNTCKELSHIDVYTGSQPTPVPTPTETVTPTPTPTDSPTPTPTNTPTPNPTPTDTPTPTPTTTDTPVPTETPTPTEESTPTPTDSPTPTPTDDPCQGVSCNTGGGDPTPTESPSPTPEDPGDPTETPTPTAIPTTTPAPTATPTPGTSSGSSNSSSDSSGSTGDPVGIGGGDVLGASTLAATGASGTLIADMLMTLGLLAISYPLAAYASRKSS</sequence>
<feature type="transmembrane region" description="Helical" evidence="2">
    <location>
        <begin position="27"/>
        <end position="46"/>
    </location>
</feature>
<feature type="compositionally biased region" description="Low complexity" evidence="1">
    <location>
        <begin position="194"/>
        <end position="216"/>
    </location>
</feature>
<evidence type="ECO:0000313" key="4">
    <source>
        <dbReference type="Proteomes" id="UP000178448"/>
    </source>
</evidence>
<keyword evidence="2" id="KW-0472">Membrane</keyword>
<keyword evidence="2" id="KW-0812">Transmembrane</keyword>
<evidence type="ECO:0000256" key="2">
    <source>
        <dbReference type="SAM" id="Phobius"/>
    </source>
</evidence>
<feature type="region of interest" description="Disordered" evidence="1">
    <location>
        <begin position="145"/>
        <end position="304"/>
    </location>
</feature>
<evidence type="ECO:0000256" key="1">
    <source>
        <dbReference type="SAM" id="MobiDB-lite"/>
    </source>
</evidence>
<dbReference type="EMBL" id="MFJD01000002">
    <property type="protein sequence ID" value="OGG04409.1"/>
    <property type="molecule type" value="Genomic_DNA"/>
</dbReference>
<name>A0A1F5YW40_9BACT</name>
<protein>
    <submittedName>
        <fullName evidence="3">Uncharacterized protein</fullName>
    </submittedName>
</protein>